<reference evidence="2" key="1">
    <citation type="submission" date="2021-01" db="EMBL/GenBank/DDBJ databases">
        <authorList>
            <person name="Li R."/>
            <person name="Bekaert M."/>
        </authorList>
    </citation>
    <scope>NUCLEOTIDE SEQUENCE</scope>
    <source>
        <strain evidence="2">Farmed</strain>
    </source>
</reference>
<feature type="transmembrane region" description="Helical" evidence="1">
    <location>
        <begin position="137"/>
        <end position="160"/>
    </location>
</feature>
<keyword evidence="1" id="KW-0812">Transmembrane</keyword>
<feature type="transmembrane region" description="Helical" evidence="1">
    <location>
        <begin position="209"/>
        <end position="233"/>
    </location>
</feature>
<evidence type="ECO:0000256" key="1">
    <source>
        <dbReference type="SAM" id="Phobius"/>
    </source>
</evidence>
<evidence type="ECO:0000313" key="2">
    <source>
        <dbReference type="EMBL" id="CAE1167546.1"/>
    </source>
</evidence>
<accession>A0A812AYS6</accession>
<dbReference type="EMBL" id="CAHIKZ030000302">
    <property type="protein sequence ID" value="CAE1167546.1"/>
    <property type="molecule type" value="Genomic_DNA"/>
</dbReference>
<organism evidence="2 3">
    <name type="scientific">Acanthosepion pharaonis</name>
    <name type="common">Pharaoh cuttlefish</name>
    <name type="synonym">Sepia pharaonis</name>
    <dbReference type="NCBI Taxonomy" id="158019"/>
    <lineage>
        <taxon>Eukaryota</taxon>
        <taxon>Metazoa</taxon>
        <taxon>Spiralia</taxon>
        <taxon>Lophotrochozoa</taxon>
        <taxon>Mollusca</taxon>
        <taxon>Cephalopoda</taxon>
        <taxon>Coleoidea</taxon>
        <taxon>Decapodiformes</taxon>
        <taxon>Sepiida</taxon>
        <taxon>Sepiina</taxon>
        <taxon>Sepiidae</taxon>
        <taxon>Acanthosepion</taxon>
    </lineage>
</organism>
<keyword evidence="1" id="KW-0472">Membrane</keyword>
<comment type="caution">
    <text evidence="2">The sequence shown here is derived from an EMBL/GenBank/DDBJ whole genome shotgun (WGS) entry which is preliminary data.</text>
</comment>
<sequence length="430" mass="47941">MVRCSAHFCLVYIYVKDSYLVPYPAVAFPDSECNVSHYPRCLSLGYGEYLSWLLSLSLYLTPNIWLLLSLTPSICNPLSVLTFITPSISLCAYFHYTLYLAVRLLSLHPLSNLYLLCFHYTLYLLSYFSLHPLYLAVLTFITPSICCAVLSLHPSLLTLIHSIFHYTPSIWHNTYFLPSIYTLYLSVRCFHYTSICTMLLSLHLYLGCLYLLSLPPICCPLSAVCLFSFVLLFPPPVPLFPPPRCALTSVSYFPQAVRSFLFPPPLFPPLAVHFYSPPSVLPVPPLAVLTSVPPLAVRSLFPPPRCVNSFYSPPRCALTSIPPSLITHFLFPPPSSHFCSPPAVRSLLFPPPPVHSLLFPPPPLTISPPPCCKLLPVPPPPPVPPLSVRSLLFPLSVRSRSLLFPPLSVLTSVVPHLPLSLHLLTSPTHL</sequence>
<name>A0A812AYS6_ACAPH</name>
<feature type="transmembrane region" description="Helical" evidence="1">
    <location>
        <begin position="113"/>
        <end position="130"/>
    </location>
</feature>
<gene>
    <name evidence="2" type="ORF">SPHA_9503</name>
</gene>
<feature type="transmembrane region" description="Helical" evidence="1">
    <location>
        <begin position="80"/>
        <end position="101"/>
    </location>
</feature>
<keyword evidence="1" id="KW-1133">Transmembrane helix</keyword>
<proteinExistence type="predicted"/>
<dbReference type="Proteomes" id="UP000597762">
    <property type="component" value="Unassembled WGS sequence"/>
</dbReference>
<evidence type="ECO:0000313" key="3">
    <source>
        <dbReference type="Proteomes" id="UP000597762"/>
    </source>
</evidence>
<keyword evidence="3" id="KW-1185">Reference proteome</keyword>
<dbReference type="AlphaFoldDB" id="A0A812AYS6"/>
<feature type="transmembrane region" description="Helical" evidence="1">
    <location>
        <begin position="49"/>
        <end position="68"/>
    </location>
</feature>
<protein>
    <submittedName>
        <fullName evidence="2">Uncharacterized protein</fullName>
    </submittedName>
</protein>